<evidence type="ECO:0000256" key="2">
    <source>
        <dbReference type="ARBA" id="ARBA00023315"/>
    </source>
</evidence>
<sequence>MAISIRPAAISDAAAIAHVHVESWQTTYAGIMPDAYLASLDETLRARLWSEWLTAEALVLVAELNGHVVGFAHAGPSREPIKSCDAELYSIYLLQNAQKRGTGSALLRAMATALLQRSFKSMAVWVLEQNRSRNFYERTGGTLIMSQVIEVGGTKLMEVAYAWPDLKKI</sequence>
<dbReference type="Gene3D" id="3.40.630.30">
    <property type="match status" value="1"/>
</dbReference>
<dbReference type="RefSeq" id="WP_348263751.1">
    <property type="nucleotide sequence ID" value="NZ_CP121196.1"/>
</dbReference>
<protein>
    <submittedName>
        <fullName evidence="4">GNAT family N-acetyltransferase</fullName>
    </submittedName>
</protein>
<evidence type="ECO:0000259" key="3">
    <source>
        <dbReference type="PROSITE" id="PS51186"/>
    </source>
</evidence>
<dbReference type="PANTHER" id="PTHR43877:SF1">
    <property type="entry name" value="ACETYLTRANSFERASE"/>
    <property type="match status" value="1"/>
</dbReference>
<proteinExistence type="predicted"/>
<dbReference type="GO" id="GO:0016747">
    <property type="term" value="F:acyltransferase activity, transferring groups other than amino-acyl groups"/>
    <property type="evidence" value="ECO:0007669"/>
    <property type="project" value="InterPro"/>
</dbReference>
<gene>
    <name evidence="4" type="ORF">P8935_04130</name>
</gene>
<dbReference type="InterPro" id="IPR050832">
    <property type="entry name" value="Bact_Acetyltransf"/>
</dbReference>
<organism evidence="4">
    <name type="scientific">Telmatobacter sp. DSM 110680</name>
    <dbReference type="NCBI Taxonomy" id="3036704"/>
    <lineage>
        <taxon>Bacteria</taxon>
        <taxon>Pseudomonadati</taxon>
        <taxon>Acidobacteriota</taxon>
        <taxon>Terriglobia</taxon>
        <taxon>Terriglobales</taxon>
        <taxon>Acidobacteriaceae</taxon>
        <taxon>Telmatobacter</taxon>
    </lineage>
</organism>
<dbReference type="AlphaFoldDB" id="A0AAU7DN80"/>
<evidence type="ECO:0000313" key="4">
    <source>
        <dbReference type="EMBL" id="XBH18527.1"/>
    </source>
</evidence>
<dbReference type="PROSITE" id="PS51186">
    <property type="entry name" value="GNAT"/>
    <property type="match status" value="1"/>
</dbReference>
<reference evidence="4" key="1">
    <citation type="submission" date="2023-03" db="EMBL/GenBank/DDBJ databases">
        <title>Edaphobacter sp.</title>
        <authorList>
            <person name="Huber K.J."/>
            <person name="Papendorf J."/>
            <person name="Pilke C."/>
            <person name="Bunk B."/>
            <person name="Sproeer C."/>
            <person name="Pester M."/>
        </authorList>
    </citation>
    <scope>NUCLEOTIDE SEQUENCE</scope>
    <source>
        <strain evidence="4">DSM 110680</strain>
    </source>
</reference>
<dbReference type="EMBL" id="CP121196">
    <property type="protein sequence ID" value="XBH18527.1"/>
    <property type="molecule type" value="Genomic_DNA"/>
</dbReference>
<dbReference type="SUPFAM" id="SSF55729">
    <property type="entry name" value="Acyl-CoA N-acyltransferases (Nat)"/>
    <property type="match status" value="1"/>
</dbReference>
<name>A0AAU7DN80_9BACT</name>
<keyword evidence="1" id="KW-0808">Transferase</keyword>
<dbReference type="Pfam" id="PF00583">
    <property type="entry name" value="Acetyltransf_1"/>
    <property type="match status" value="1"/>
</dbReference>
<dbReference type="PANTHER" id="PTHR43877">
    <property type="entry name" value="AMINOALKYLPHOSPHONATE N-ACETYLTRANSFERASE-RELATED-RELATED"/>
    <property type="match status" value="1"/>
</dbReference>
<feature type="domain" description="N-acetyltransferase" evidence="3">
    <location>
        <begin position="3"/>
        <end position="169"/>
    </location>
</feature>
<evidence type="ECO:0000256" key="1">
    <source>
        <dbReference type="ARBA" id="ARBA00022679"/>
    </source>
</evidence>
<dbReference type="InterPro" id="IPR000182">
    <property type="entry name" value="GNAT_dom"/>
</dbReference>
<dbReference type="InterPro" id="IPR016181">
    <property type="entry name" value="Acyl_CoA_acyltransferase"/>
</dbReference>
<keyword evidence="2" id="KW-0012">Acyltransferase</keyword>
<dbReference type="CDD" id="cd04301">
    <property type="entry name" value="NAT_SF"/>
    <property type="match status" value="1"/>
</dbReference>
<accession>A0AAU7DN80</accession>